<dbReference type="Proteomes" id="UP001168877">
    <property type="component" value="Unassembled WGS sequence"/>
</dbReference>
<evidence type="ECO:0000313" key="3">
    <source>
        <dbReference type="Proteomes" id="UP001168877"/>
    </source>
</evidence>
<protein>
    <submittedName>
        <fullName evidence="2">Uncharacterized protein</fullName>
    </submittedName>
</protein>
<feature type="compositionally biased region" description="Basic and acidic residues" evidence="1">
    <location>
        <begin position="147"/>
        <end position="157"/>
    </location>
</feature>
<dbReference type="EMBL" id="JAUESC010000004">
    <property type="protein sequence ID" value="KAK0595805.1"/>
    <property type="molecule type" value="Genomic_DNA"/>
</dbReference>
<reference evidence="2" key="2">
    <citation type="submission" date="2023-06" db="EMBL/GenBank/DDBJ databases">
        <authorList>
            <person name="Swenson N.G."/>
            <person name="Wegrzyn J.L."/>
            <person name="Mcevoy S.L."/>
        </authorList>
    </citation>
    <scope>NUCLEOTIDE SEQUENCE</scope>
    <source>
        <strain evidence="2">NS2018</strain>
        <tissue evidence="2">Leaf</tissue>
    </source>
</reference>
<gene>
    <name evidence="2" type="ORF">LWI29_010172</name>
</gene>
<reference evidence="2" key="1">
    <citation type="journal article" date="2022" name="Plant J.">
        <title>Strategies of tolerance reflected in two North American maple genomes.</title>
        <authorList>
            <person name="McEvoy S.L."/>
            <person name="Sezen U.U."/>
            <person name="Trouern-Trend A."/>
            <person name="McMahon S.M."/>
            <person name="Schaberg P.G."/>
            <person name="Yang J."/>
            <person name="Wegrzyn J.L."/>
            <person name="Swenson N.G."/>
        </authorList>
    </citation>
    <scope>NUCLEOTIDE SEQUENCE</scope>
    <source>
        <strain evidence="2">NS2018</strain>
    </source>
</reference>
<name>A0AA39SRT9_ACESA</name>
<evidence type="ECO:0000256" key="1">
    <source>
        <dbReference type="SAM" id="MobiDB-lite"/>
    </source>
</evidence>
<organism evidence="2 3">
    <name type="scientific">Acer saccharum</name>
    <name type="common">Sugar maple</name>
    <dbReference type="NCBI Taxonomy" id="4024"/>
    <lineage>
        <taxon>Eukaryota</taxon>
        <taxon>Viridiplantae</taxon>
        <taxon>Streptophyta</taxon>
        <taxon>Embryophyta</taxon>
        <taxon>Tracheophyta</taxon>
        <taxon>Spermatophyta</taxon>
        <taxon>Magnoliopsida</taxon>
        <taxon>eudicotyledons</taxon>
        <taxon>Gunneridae</taxon>
        <taxon>Pentapetalae</taxon>
        <taxon>rosids</taxon>
        <taxon>malvids</taxon>
        <taxon>Sapindales</taxon>
        <taxon>Sapindaceae</taxon>
        <taxon>Hippocastanoideae</taxon>
        <taxon>Acereae</taxon>
        <taxon>Acer</taxon>
    </lineage>
</organism>
<comment type="caution">
    <text evidence="2">The sequence shown here is derived from an EMBL/GenBank/DDBJ whole genome shotgun (WGS) entry which is preliminary data.</text>
</comment>
<evidence type="ECO:0000313" key="2">
    <source>
        <dbReference type="EMBL" id="KAK0595805.1"/>
    </source>
</evidence>
<sequence>MYNLPDPPQPYATEPKYINKVSVSTQKISLFQSNNRYSKTKALAKDAAARHLTTIRSFSHKLATRPVSSLVPSSPFIFSIHSSVFAMAILGVVLPSSSPEVGRSNSEIEGGGLFWPSKERLAFSTKSKEVDCSGHEGAANPVSMDFSKQRSAVEEEQ</sequence>
<dbReference type="AlphaFoldDB" id="A0AA39SRT9"/>
<feature type="region of interest" description="Disordered" evidence="1">
    <location>
        <begin position="132"/>
        <end position="157"/>
    </location>
</feature>
<keyword evidence="3" id="KW-1185">Reference proteome</keyword>
<accession>A0AA39SRT9</accession>
<proteinExistence type="predicted"/>